<sequence>MRRVQACYLIYKQFEPNHPSIHAVLLLGMPVLLARQLPVLQQIGAVASHWGLILALTALYRRSPFHPLAKFPGPTLGKLSKIYVAYLTARGDLYRVIESWHEQYGDVIRIGSCMFGWGLIQLWSSFCLAAGPNELTFYYDTRLNPEGDFQLDGIRDFSVHAARRKPWARAMSSAALKGYEPILQMKTLELMEELSKRHREKIDISHWTNLFSFDVLGHVAFDRELGLVKSGEDSDGLIHIVEGGVYAGALISHVLWMVPFFKYIPAKGLRAVQLLAASYVQERTSKGSKSKDLSRFFTEDEGAAQSGATMGEITADGMLAIIAGSDTTSTMLTNLWYFMLRHPEYAERLRKEIDLTFPPGEDPLDFSRHADMPYLNACINETLRVLPPAPGGLQRTVKRGSGGATICSYFVPECTQVSVPIFSVHRDSREFSPLPDDFWPDRWLTQDSYVLPNGDVIGKEQVITNRGAFIPFSFGPQNCAGRALAMVEMRAVACVMMHKFELRKPKEYDLNQWEKDMWDALIMLRGKLPVILEQRQGH</sequence>
<dbReference type="GeneID" id="18908774"/>
<proteinExistence type="inferred from homology"/>
<dbReference type="GO" id="GO:0004497">
    <property type="term" value="F:monooxygenase activity"/>
    <property type="evidence" value="ECO:0007669"/>
    <property type="project" value="UniProtKB-KW"/>
</dbReference>
<gene>
    <name evidence="9" type="ORF">PHACADRAFT_148937</name>
</gene>
<evidence type="ECO:0000256" key="1">
    <source>
        <dbReference type="ARBA" id="ARBA00001971"/>
    </source>
</evidence>
<organism evidence="9 10">
    <name type="scientific">Phanerochaete carnosa (strain HHB-10118-sp)</name>
    <name type="common">White-rot fungus</name>
    <name type="synonym">Peniophora carnosa</name>
    <dbReference type="NCBI Taxonomy" id="650164"/>
    <lineage>
        <taxon>Eukaryota</taxon>
        <taxon>Fungi</taxon>
        <taxon>Dikarya</taxon>
        <taxon>Basidiomycota</taxon>
        <taxon>Agaricomycotina</taxon>
        <taxon>Agaricomycetes</taxon>
        <taxon>Polyporales</taxon>
        <taxon>Phanerochaetaceae</taxon>
        <taxon>Phanerochaete</taxon>
    </lineage>
</organism>
<keyword evidence="7" id="KW-0503">Monooxygenase</keyword>
<name>K5UR80_PHACS</name>
<dbReference type="Gene3D" id="1.10.630.10">
    <property type="entry name" value="Cytochrome P450"/>
    <property type="match status" value="1"/>
</dbReference>
<dbReference type="PANTHER" id="PTHR24305">
    <property type="entry name" value="CYTOCHROME P450"/>
    <property type="match status" value="1"/>
</dbReference>
<evidence type="ECO:0000313" key="9">
    <source>
        <dbReference type="EMBL" id="EKM52361.1"/>
    </source>
</evidence>
<keyword evidence="6 8" id="KW-0408">Iron</keyword>
<dbReference type="Proteomes" id="UP000008370">
    <property type="component" value="Unassembled WGS sequence"/>
</dbReference>
<dbReference type="GO" id="GO:0005506">
    <property type="term" value="F:iron ion binding"/>
    <property type="evidence" value="ECO:0007669"/>
    <property type="project" value="InterPro"/>
</dbReference>
<keyword evidence="8" id="KW-0349">Heme</keyword>
<dbReference type="InterPro" id="IPR036396">
    <property type="entry name" value="Cyt_P450_sf"/>
</dbReference>
<evidence type="ECO:0000313" key="10">
    <source>
        <dbReference type="Proteomes" id="UP000008370"/>
    </source>
</evidence>
<evidence type="ECO:0000256" key="7">
    <source>
        <dbReference type="ARBA" id="ARBA00023033"/>
    </source>
</evidence>
<dbReference type="RefSeq" id="XP_007398708.1">
    <property type="nucleotide sequence ID" value="XM_007398646.1"/>
</dbReference>
<accession>K5UR80</accession>
<dbReference type="InParanoid" id="K5UR80"/>
<dbReference type="OrthoDB" id="6692864at2759"/>
<reference evidence="9 10" key="1">
    <citation type="journal article" date="2012" name="BMC Genomics">
        <title>Comparative genomics of the white-rot fungi, Phanerochaete carnosa and P. chrysosporium, to elucidate the genetic basis of the distinct wood types they colonize.</title>
        <authorList>
            <person name="Suzuki H."/>
            <person name="MacDonald J."/>
            <person name="Syed K."/>
            <person name="Salamov A."/>
            <person name="Hori C."/>
            <person name="Aerts A."/>
            <person name="Henrissat B."/>
            <person name="Wiebenga A."/>
            <person name="vanKuyk P.A."/>
            <person name="Barry K."/>
            <person name="Lindquist E."/>
            <person name="LaButti K."/>
            <person name="Lapidus A."/>
            <person name="Lucas S."/>
            <person name="Coutinho P."/>
            <person name="Gong Y."/>
            <person name="Samejima M."/>
            <person name="Mahadevan R."/>
            <person name="Abou-Zaid M."/>
            <person name="de Vries R.P."/>
            <person name="Igarashi K."/>
            <person name="Yadav J.S."/>
            <person name="Grigoriev I.V."/>
            <person name="Master E.R."/>
        </authorList>
    </citation>
    <scope>NUCLEOTIDE SEQUENCE [LARGE SCALE GENOMIC DNA]</scope>
    <source>
        <strain evidence="9 10">HHB-10118-sp</strain>
    </source>
</reference>
<comment type="similarity">
    <text evidence="3">Belongs to the cytochrome P450 family.</text>
</comment>
<comment type="pathway">
    <text evidence="2">Secondary metabolite biosynthesis.</text>
</comment>
<dbReference type="EMBL" id="JH930475">
    <property type="protein sequence ID" value="EKM52361.1"/>
    <property type="molecule type" value="Genomic_DNA"/>
</dbReference>
<evidence type="ECO:0000256" key="8">
    <source>
        <dbReference type="PIRSR" id="PIRSR602401-1"/>
    </source>
</evidence>
<evidence type="ECO:0000256" key="4">
    <source>
        <dbReference type="ARBA" id="ARBA00022723"/>
    </source>
</evidence>
<dbReference type="KEGG" id="pco:PHACADRAFT_148937"/>
<dbReference type="AlphaFoldDB" id="K5UR80"/>
<dbReference type="InterPro" id="IPR001128">
    <property type="entry name" value="Cyt_P450"/>
</dbReference>
<dbReference type="HOGENOM" id="CLU_001570_14_10_1"/>
<dbReference type="PRINTS" id="PR00385">
    <property type="entry name" value="P450"/>
</dbReference>
<dbReference type="PANTHER" id="PTHR24305:SF187">
    <property type="entry name" value="P450, PUTATIVE (EUROFUNG)-RELATED"/>
    <property type="match status" value="1"/>
</dbReference>
<dbReference type="InterPro" id="IPR050121">
    <property type="entry name" value="Cytochrome_P450_monoxygenase"/>
</dbReference>
<dbReference type="GO" id="GO:0020037">
    <property type="term" value="F:heme binding"/>
    <property type="evidence" value="ECO:0007669"/>
    <property type="project" value="InterPro"/>
</dbReference>
<dbReference type="SUPFAM" id="SSF48264">
    <property type="entry name" value="Cytochrome P450"/>
    <property type="match status" value="1"/>
</dbReference>
<keyword evidence="5" id="KW-0560">Oxidoreductase</keyword>
<dbReference type="STRING" id="650164.K5UR80"/>
<dbReference type="PRINTS" id="PR00463">
    <property type="entry name" value="EP450I"/>
</dbReference>
<dbReference type="Pfam" id="PF00067">
    <property type="entry name" value="p450"/>
    <property type="match status" value="1"/>
</dbReference>
<evidence type="ECO:0000256" key="3">
    <source>
        <dbReference type="ARBA" id="ARBA00010617"/>
    </source>
</evidence>
<dbReference type="InterPro" id="IPR002401">
    <property type="entry name" value="Cyt_P450_E_grp-I"/>
</dbReference>
<evidence type="ECO:0000256" key="2">
    <source>
        <dbReference type="ARBA" id="ARBA00005179"/>
    </source>
</evidence>
<keyword evidence="4 8" id="KW-0479">Metal-binding</keyword>
<evidence type="ECO:0000256" key="6">
    <source>
        <dbReference type="ARBA" id="ARBA00023004"/>
    </source>
</evidence>
<evidence type="ECO:0008006" key="11">
    <source>
        <dbReference type="Google" id="ProtNLM"/>
    </source>
</evidence>
<comment type="cofactor">
    <cofactor evidence="1 8">
        <name>heme</name>
        <dbReference type="ChEBI" id="CHEBI:30413"/>
    </cofactor>
</comment>
<feature type="binding site" description="axial binding residue" evidence="8">
    <location>
        <position position="479"/>
    </location>
    <ligand>
        <name>heme</name>
        <dbReference type="ChEBI" id="CHEBI:30413"/>
    </ligand>
    <ligandPart>
        <name>Fe</name>
        <dbReference type="ChEBI" id="CHEBI:18248"/>
    </ligandPart>
</feature>
<keyword evidence="10" id="KW-1185">Reference proteome</keyword>
<evidence type="ECO:0000256" key="5">
    <source>
        <dbReference type="ARBA" id="ARBA00023002"/>
    </source>
</evidence>
<protein>
    <recommendedName>
        <fullName evidence="11">Cytochrome P450</fullName>
    </recommendedName>
</protein>
<dbReference type="GO" id="GO:0016705">
    <property type="term" value="F:oxidoreductase activity, acting on paired donors, with incorporation or reduction of molecular oxygen"/>
    <property type="evidence" value="ECO:0007669"/>
    <property type="project" value="InterPro"/>
</dbReference>